<dbReference type="InterPro" id="IPR005467">
    <property type="entry name" value="His_kinase_dom"/>
</dbReference>
<protein>
    <recommendedName>
        <fullName evidence="3">histidine kinase</fullName>
        <ecNumber evidence="3">2.7.13.3</ecNumber>
    </recommendedName>
</protein>
<evidence type="ECO:0000313" key="15">
    <source>
        <dbReference type="EMBL" id="PWD50495.1"/>
    </source>
</evidence>
<keyword evidence="9" id="KW-0902">Two-component regulatory system</keyword>
<evidence type="ECO:0000259" key="13">
    <source>
        <dbReference type="PROSITE" id="PS50109"/>
    </source>
</evidence>
<dbReference type="CDD" id="cd00075">
    <property type="entry name" value="HATPase"/>
    <property type="match status" value="1"/>
</dbReference>
<evidence type="ECO:0000256" key="9">
    <source>
        <dbReference type="ARBA" id="ARBA00023012"/>
    </source>
</evidence>
<dbReference type="PANTHER" id="PTHR45436">
    <property type="entry name" value="SENSOR HISTIDINE KINASE YKOH"/>
    <property type="match status" value="1"/>
</dbReference>
<gene>
    <name evidence="15" type="ORF">C8046_07350</name>
</gene>
<evidence type="ECO:0000256" key="3">
    <source>
        <dbReference type="ARBA" id="ARBA00012438"/>
    </source>
</evidence>
<dbReference type="Pfam" id="PF00512">
    <property type="entry name" value="HisKA"/>
    <property type="match status" value="1"/>
</dbReference>
<dbReference type="PROSITE" id="PS50109">
    <property type="entry name" value="HIS_KIN"/>
    <property type="match status" value="1"/>
</dbReference>
<evidence type="ECO:0000256" key="10">
    <source>
        <dbReference type="ARBA" id="ARBA00023136"/>
    </source>
</evidence>
<organism evidence="15 16">
    <name type="scientific">Serinibacter arcticus</name>
    <dbReference type="NCBI Taxonomy" id="1655435"/>
    <lineage>
        <taxon>Bacteria</taxon>
        <taxon>Bacillati</taxon>
        <taxon>Actinomycetota</taxon>
        <taxon>Actinomycetes</taxon>
        <taxon>Micrococcales</taxon>
        <taxon>Beutenbergiaceae</taxon>
        <taxon>Serinibacter</taxon>
    </lineage>
</organism>
<keyword evidence="8 12" id="KW-1133">Transmembrane helix</keyword>
<dbReference type="Gene3D" id="6.10.340.10">
    <property type="match status" value="1"/>
</dbReference>
<evidence type="ECO:0000256" key="4">
    <source>
        <dbReference type="ARBA" id="ARBA00022553"/>
    </source>
</evidence>
<dbReference type="EMBL" id="PYHR01000002">
    <property type="protein sequence ID" value="PWD50495.1"/>
    <property type="molecule type" value="Genomic_DNA"/>
</dbReference>
<evidence type="ECO:0000256" key="2">
    <source>
        <dbReference type="ARBA" id="ARBA00004236"/>
    </source>
</evidence>
<name>A0A2U1ZU33_9MICO</name>
<dbReference type="EC" id="2.7.13.3" evidence="3"/>
<dbReference type="SMART" id="SM00388">
    <property type="entry name" value="HisKA"/>
    <property type="match status" value="1"/>
</dbReference>
<feature type="transmembrane region" description="Helical" evidence="12">
    <location>
        <begin position="50"/>
        <end position="74"/>
    </location>
</feature>
<dbReference type="SMART" id="SM00304">
    <property type="entry name" value="HAMP"/>
    <property type="match status" value="1"/>
</dbReference>
<proteinExistence type="predicted"/>
<dbReference type="PRINTS" id="PR00344">
    <property type="entry name" value="BCTRLSENSOR"/>
</dbReference>
<dbReference type="SUPFAM" id="SSF47384">
    <property type="entry name" value="Homodimeric domain of signal transducing histidine kinase"/>
    <property type="match status" value="1"/>
</dbReference>
<dbReference type="InterPro" id="IPR003661">
    <property type="entry name" value="HisK_dim/P_dom"/>
</dbReference>
<feature type="domain" description="HAMP" evidence="14">
    <location>
        <begin position="239"/>
        <end position="291"/>
    </location>
</feature>
<accession>A0A2U1ZU33</accession>
<evidence type="ECO:0000256" key="6">
    <source>
        <dbReference type="ARBA" id="ARBA00022692"/>
    </source>
</evidence>
<evidence type="ECO:0000256" key="11">
    <source>
        <dbReference type="SAM" id="MobiDB-lite"/>
    </source>
</evidence>
<dbReference type="PANTHER" id="PTHR45436:SF5">
    <property type="entry name" value="SENSOR HISTIDINE KINASE TRCS"/>
    <property type="match status" value="1"/>
</dbReference>
<feature type="domain" description="Histidine kinase" evidence="13">
    <location>
        <begin position="299"/>
        <end position="506"/>
    </location>
</feature>
<keyword evidence="5" id="KW-0808">Transferase</keyword>
<dbReference type="SMART" id="SM00387">
    <property type="entry name" value="HATPase_c"/>
    <property type="match status" value="1"/>
</dbReference>
<sequence length="525" mass="56251">MTTTMTMTMTTEPIPSAATVSASASTISTPSPQELSAEPRRRRWWGSIRARILLALVGLSAVALGAAGATLYGIERDRLEERMDDSLARTVAEVRAIAENDVDPATGAPFASAEDLLYFALQRYVPSDNEAAFSVGATGVLQYSELNRLRPDTDGELVGSLAGAAERTDVAIERLRTATADYRYVVLPVQVGETPPAALVVVFDRTAELATLTPTFRLYTLIAAIALLGIAVAGWLIVEKILEPLRLLRRTAQEIGSGDLERRIPVVGNDDLADMSVTINDMLARLEGAFTAQQQLLDDVGHELRTPLTVVRGHLELMDPDDVADATATRTLALDELDRMYHLVDDLMTIARVDRPDFVSPRACDVAGLTDDVLAKARSLGERRWRLDALAEGEARLDPQRITQALLQLASNAVRYSADGSTVGVGSAWNGSDLELWVRDEGIGIAEDEQELVLERFARGRGATTDSTGLGLAIVSSIARAHGGEVRIVSAPGRGTTVTIVVPDAEGGTLELPALSPTPDGRNPA</sequence>
<feature type="compositionally biased region" description="Low complexity" evidence="11">
    <location>
        <begin position="1"/>
        <end position="32"/>
    </location>
</feature>
<dbReference type="InterPro" id="IPR036890">
    <property type="entry name" value="HATPase_C_sf"/>
</dbReference>
<feature type="region of interest" description="Disordered" evidence="11">
    <location>
        <begin position="1"/>
        <end position="35"/>
    </location>
</feature>
<dbReference type="CDD" id="cd06225">
    <property type="entry name" value="HAMP"/>
    <property type="match status" value="1"/>
</dbReference>
<dbReference type="Pfam" id="PF02518">
    <property type="entry name" value="HATPase_c"/>
    <property type="match status" value="1"/>
</dbReference>
<evidence type="ECO:0000256" key="7">
    <source>
        <dbReference type="ARBA" id="ARBA00022777"/>
    </source>
</evidence>
<dbReference type="CDD" id="cd00082">
    <property type="entry name" value="HisKA"/>
    <property type="match status" value="1"/>
</dbReference>
<dbReference type="GO" id="GO:0005886">
    <property type="term" value="C:plasma membrane"/>
    <property type="evidence" value="ECO:0007669"/>
    <property type="project" value="UniProtKB-SubCell"/>
</dbReference>
<evidence type="ECO:0000256" key="12">
    <source>
        <dbReference type="SAM" id="Phobius"/>
    </source>
</evidence>
<dbReference type="InterPro" id="IPR036097">
    <property type="entry name" value="HisK_dim/P_sf"/>
</dbReference>
<dbReference type="AlphaFoldDB" id="A0A2U1ZU33"/>
<comment type="subcellular location">
    <subcellularLocation>
        <location evidence="2">Cell membrane</location>
    </subcellularLocation>
</comment>
<evidence type="ECO:0000256" key="1">
    <source>
        <dbReference type="ARBA" id="ARBA00000085"/>
    </source>
</evidence>
<keyword evidence="10 12" id="KW-0472">Membrane</keyword>
<dbReference type="InterPro" id="IPR003594">
    <property type="entry name" value="HATPase_dom"/>
</dbReference>
<dbReference type="Gene3D" id="1.10.287.130">
    <property type="match status" value="1"/>
</dbReference>
<dbReference type="InterPro" id="IPR050428">
    <property type="entry name" value="TCS_sensor_his_kinase"/>
</dbReference>
<comment type="catalytic activity">
    <reaction evidence="1">
        <text>ATP + protein L-histidine = ADP + protein N-phospho-L-histidine.</text>
        <dbReference type="EC" id="2.7.13.3"/>
    </reaction>
</comment>
<evidence type="ECO:0000259" key="14">
    <source>
        <dbReference type="PROSITE" id="PS50885"/>
    </source>
</evidence>
<keyword evidence="7 15" id="KW-0418">Kinase</keyword>
<feature type="transmembrane region" description="Helical" evidence="12">
    <location>
        <begin position="218"/>
        <end position="238"/>
    </location>
</feature>
<keyword evidence="4" id="KW-0597">Phosphoprotein</keyword>
<dbReference type="GO" id="GO:0000155">
    <property type="term" value="F:phosphorelay sensor kinase activity"/>
    <property type="evidence" value="ECO:0007669"/>
    <property type="project" value="InterPro"/>
</dbReference>
<keyword evidence="6 12" id="KW-0812">Transmembrane</keyword>
<dbReference type="Gene3D" id="3.30.565.10">
    <property type="entry name" value="Histidine kinase-like ATPase, C-terminal domain"/>
    <property type="match status" value="1"/>
</dbReference>
<dbReference type="Proteomes" id="UP000245166">
    <property type="component" value="Unassembled WGS sequence"/>
</dbReference>
<dbReference type="SUPFAM" id="SSF55874">
    <property type="entry name" value="ATPase domain of HSP90 chaperone/DNA topoisomerase II/histidine kinase"/>
    <property type="match status" value="1"/>
</dbReference>
<keyword evidence="16" id="KW-1185">Reference proteome</keyword>
<evidence type="ECO:0000256" key="8">
    <source>
        <dbReference type="ARBA" id="ARBA00022989"/>
    </source>
</evidence>
<dbReference type="InterPro" id="IPR004358">
    <property type="entry name" value="Sig_transdc_His_kin-like_C"/>
</dbReference>
<dbReference type="InterPro" id="IPR003660">
    <property type="entry name" value="HAMP_dom"/>
</dbReference>
<dbReference type="PROSITE" id="PS50885">
    <property type="entry name" value="HAMP"/>
    <property type="match status" value="1"/>
</dbReference>
<dbReference type="SUPFAM" id="SSF158472">
    <property type="entry name" value="HAMP domain-like"/>
    <property type="match status" value="1"/>
</dbReference>
<comment type="caution">
    <text evidence="15">The sequence shown here is derived from an EMBL/GenBank/DDBJ whole genome shotgun (WGS) entry which is preliminary data.</text>
</comment>
<evidence type="ECO:0000313" key="16">
    <source>
        <dbReference type="Proteomes" id="UP000245166"/>
    </source>
</evidence>
<evidence type="ECO:0000256" key="5">
    <source>
        <dbReference type="ARBA" id="ARBA00022679"/>
    </source>
</evidence>
<dbReference type="Pfam" id="PF00672">
    <property type="entry name" value="HAMP"/>
    <property type="match status" value="1"/>
</dbReference>
<reference evidence="15 16" key="1">
    <citation type="submission" date="2018-03" db="EMBL/GenBank/DDBJ databases">
        <title>Genome assembly of novel Miniimonas species PCH200.</title>
        <authorList>
            <person name="Thakur V."/>
            <person name="Kumar V."/>
            <person name="Singh D."/>
        </authorList>
    </citation>
    <scope>NUCLEOTIDE SEQUENCE [LARGE SCALE GENOMIC DNA]</scope>
    <source>
        <strain evidence="15 16">PCH200</strain>
    </source>
</reference>